<protein>
    <submittedName>
        <fullName evidence="1">Uncharacterized protein</fullName>
    </submittedName>
</protein>
<dbReference type="EMBL" id="LR797246">
    <property type="protein sequence ID" value="CAB4195318.1"/>
    <property type="molecule type" value="Genomic_DNA"/>
</dbReference>
<reference evidence="1" key="1">
    <citation type="submission" date="2020-05" db="EMBL/GenBank/DDBJ databases">
        <authorList>
            <person name="Chiriac C."/>
            <person name="Salcher M."/>
            <person name="Ghai R."/>
            <person name="Kavagutti S V."/>
        </authorList>
    </citation>
    <scope>NUCLEOTIDE SEQUENCE</scope>
</reference>
<proteinExistence type="predicted"/>
<gene>
    <name evidence="1" type="ORF">UFOVP1299_4</name>
</gene>
<name>A0A6J5RNU5_9CAUD</name>
<organism evidence="1">
    <name type="scientific">uncultured Caudovirales phage</name>
    <dbReference type="NCBI Taxonomy" id="2100421"/>
    <lineage>
        <taxon>Viruses</taxon>
        <taxon>Duplodnaviria</taxon>
        <taxon>Heunggongvirae</taxon>
        <taxon>Uroviricota</taxon>
        <taxon>Caudoviricetes</taxon>
        <taxon>Peduoviridae</taxon>
        <taxon>Maltschvirus</taxon>
        <taxon>Maltschvirus maltsch</taxon>
    </lineage>
</organism>
<sequence>MNSFEPSIDPAVLKDVEADLRKVVMGAAKPDIVSVAKCATEFLGDDFIAVEAMKILSLVESVFTTHEMMYGALDDTSNTEDWRGALKAGLEDSLSGTVPGIGDLLSRLPLDNKDERILFSGESAKAMLEAKVRGLTPLQVLESFGLMMDTLEGWIAELVARGEGKPKRTRRTNAQITDDAKGTPGLEELIISLALAHDKLDVIMGLLTVEGSPGC</sequence>
<accession>A0A6J5RNU5</accession>
<evidence type="ECO:0000313" key="1">
    <source>
        <dbReference type="EMBL" id="CAB4195318.1"/>
    </source>
</evidence>